<dbReference type="NCBIfam" id="NF038403">
    <property type="entry name" value="perm_prefix_1"/>
    <property type="match status" value="1"/>
</dbReference>
<gene>
    <name evidence="1" type="ORF">WMO64_13445</name>
</gene>
<protein>
    <submittedName>
        <fullName evidence="1">Permease prefix domain 1-containing protein</fullName>
    </submittedName>
</protein>
<dbReference type="EMBL" id="JBBMFK010000025">
    <property type="protein sequence ID" value="MEQ2444465.1"/>
    <property type="molecule type" value="Genomic_DNA"/>
</dbReference>
<evidence type="ECO:0000313" key="2">
    <source>
        <dbReference type="Proteomes" id="UP001464378"/>
    </source>
</evidence>
<dbReference type="InterPro" id="IPR047928">
    <property type="entry name" value="Perm_prefix_1"/>
</dbReference>
<organism evidence="1 2">
    <name type="scientific">Pseudoflavonifractor intestinihominis</name>
    <dbReference type="NCBI Taxonomy" id="3133171"/>
    <lineage>
        <taxon>Bacteria</taxon>
        <taxon>Bacillati</taxon>
        <taxon>Bacillota</taxon>
        <taxon>Clostridia</taxon>
        <taxon>Eubacteriales</taxon>
        <taxon>Oscillospiraceae</taxon>
        <taxon>Pseudoflavonifractor</taxon>
    </lineage>
</organism>
<proteinExistence type="predicted"/>
<dbReference type="RefSeq" id="WP_349232300.1">
    <property type="nucleotide sequence ID" value="NZ_JBBMFK010000025.1"/>
</dbReference>
<evidence type="ECO:0000313" key="1">
    <source>
        <dbReference type="EMBL" id="MEQ2444465.1"/>
    </source>
</evidence>
<reference evidence="1 2" key="1">
    <citation type="submission" date="2024-03" db="EMBL/GenBank/DDBJ databases">
        <title>Human intestinal bacterial collection.</title>
        <authorList>
            <person name="Pauvert C."/>
            <person name="Hitch T.C.A."/>
            <person name="Clavel T."/>
        </authorList>
    </citation>
    <scope>NUCLEOTIDE SEQUENCE [LARGE SCALE GENOMIC DNA]</scope>
    <source>
        <strain evidence="1 2">CLA-AP-H29</strain>
    </source>
</reference>
<sequence length="266" mass="30115">MPELRTFEDYCIAVCREIRFSPDHHAIAAELTDHLQERMEALLEAHPDMPPEEAQQQAIAAMGDPAALGHALDAVHNPRLGWFQIWFRRAVKLMTAVALLVALFHFEVLPPMFPDASHSLRQFYQGFDATVNYRPNLTFSARDYNVTVEEVIVLETSPTPTVVALLRIPHTPWIRDVEFTNWLSARDDLGGTYLSCEEYLVQLSSSSINVAAELPHCYSGTTDYTPFVNWYTIDVQLLNPAARELTFTFDRFGEEISFTLPLRGGA</sequence>
<comment type="caution">
    <text evidence="1">The sequence shown here is derived from an EMBL/GenBank/DDBJ whole genome shotgun (WGS) entry which is preliminary data.</text>
</comment>
<accession>A0ABV1ECN1</accession>
<keyword evidence="2" id="KW-1185">Reference proteome</keyword>
<name>A0ABV1ECN1_9FIRM</name>
<dbReference type="Proteomes" id="UP001464378">
    <property type="component" value="Unassembled WGS sequence"/>
</dbReference>